<comment type="caution">
    <text evidence="2">The sequence shown here is derived from an EMBL/GenBank/DDBJ whole genome shotgun (WGS) entry which is preliminary data.</text>
</comment>
<dbReference type="Proteomes" id="UP001152622">
    <property type="component" value="Chromosome 11"/>
</dbReference>
<keyword evidence="3" id="KW-1185">Reference proteome</keyword>
<accession>A0A9Q1IPJ4</accession>
<protein>
    <submittedName>
        <fullName evidence="2">Uncharacterized protein</fullName>
    </submittedName>
</protein>
<dbReference type="EMBL" id="JAINUF010000011">
    <property type="protein sequence ID" value="KAJ8347273.1"/>
    <property type="molecule type" value="Genomic_DNA"/>
</dbReference>
<gene>
    <name evidence="2" type="ORF">SKAU_G00286740</name>
</gene>
<proteinExistence type="predicted"/>
<name>A0A9Q1IPJ4_SYNKA</name>
<feature type="region of interest" description="Disordered" evidence="1">
    <location>
        <begin position="1"/>
        <end position="27"/>
    </location>
</feature>
<dbReference type="Gene3D" id="2.60.120.920">
    <property type="match status" value="1"/>
</dbReference>
<dbReference type="OrthoDB" id="8719929at2759"/>
<dbReference type="AlphaFoldDB" id="A0A9Q1IPJ4"/>
<organism evidence="2 3">
    <name type="scientific">Synaphobranchus kaupii</name>
    <name type="common">Kaup's arrowtooth eel</name>
    <dbReference type="NCBI Taxonomy" id="118154"/>
    <lineage>
        <taxon>Eukaryota</taxon>
        <taxon>Metazoa</taxon>
        <taxon>Chordata</taxon>
        <taxon>Craniata</taxon>
        <taxon>Vertebrata</taxon>
        <taxon>Euteleostomi</taxon>
        <taxon>Actinopterygii</taxon>
        <taxon>Neopterygii</taxon>
        <taxon>Teleostei</taxon>
        <taxon>Anguilliformes</taxon>
        <taxon>Synaphobranchidae</taxon>
        <taxon>Synaphobranchus</taxon>
    </lineage>
</organism>
<evidence type="ECO:0000256" key="1">
    <source>
        <dbReference type="SAM" id="MobiDB-lite"/>
    </source>
</evidence>
<evidence type="ECO:0000313" key="2">
    <source>
        <dbReference type="EMBL" id="KAJ8347273.1"/>
    </source>
</evidence>
<dbReference type="InterPro" id="IPR043136">
    <property type="entry name" value="B30.2/SPRY_sf"/>
</dbReference>
<reference evidence="2" key="1">
    <citation type="journal article" date="2023" name="Science">
        <title>Genome structures resolve the early diversification of teleost fishes.</title>
        <authorList>
            <person name="Parey E."/>
            <person name="Louis A."/>
            <person name="Montfort J."/>
            <person name="Bouchez O."/>
            <person name="Roques C."/>
            <person name="Iampietro C."/>
            <person name="Lluch J."/>
            <person name="Castinel A."/>
            <person name="Donnadieu C."/>
            <person name="Desvignes T."/>
            <person name="Floi Bucao C."/>
            <person name="Jouanno E."/>
            <person name="Wen M."/>
            <person name="Mejri S."/>
            <person name="Dirks R."/>
            <person name="Jansen H."/>
            <person name="Henkel C."/>
            <person name="Chen W.J."/>
            <person name="Zahm M."/>
            <person name="Cabau C."/>
            <person name="Klopp C."/>
            <person name="Thompson A.W."/>
            <person name="Robinson-Rechavi M."/>
            <person name="Braasch I."/>
            <person name="Lecointre G."/>
            <person name="Bobe J."/>
            <person name="Postlethwait J.H."/>
            <person name="Berthelot C."/>
            <person name="Roest Crollius H."/>
            <person name="Guiguen Y."/>
        </authorList>
    </citation>
    <scope>NUCLEOTIDE SEQUENCE</scope>
    <source>
        <strain evidence="2">WJC10195</strain>
    </source>
</reference>
<evidence type="ECO:0000313" key="3">
    <source>
        <dbReference type="Proteomes" id="UP001152622"/>
    </source>
</evidence>
<sequence>MPTSTTCIMPESKKPGRKSKAGASAAEKIPVYEANIPEPTTRAELLKHWLPLSLDDKTAQKLLWISEGAAKVARKEDESVCPYPQQAREIRALAAGAEQGCHNRGGESMRVGPNITNTTYHIIVIMH</sequence>